<keyword evidence="1" id="KW-1133">Transmembrane helix</keyword>
<name>M0MIY6_9EURY</name>
<dbReference type="EMBL" id="AOMD01000018">
    <property type="protein sequence ID" value="EMA45318.1"/>
    <property type="molecule type" value="Genomic_DNA"/>
</dbReference>
<feature type="transmembrane region" description="Helical" evidence="1">
    <location>
        <begin position="66"/>
        <end position="88"/>
    </location>
</feature>
<protein>
    <submittedName>
        <fullName evidence="2">Uncharacterized protein</fullName>
    </submittedName>
</protein>
<organism evidence="2 3">
    <name type="scientific">Halococcus saccharolyticus DSM 5350</name>
    <dbReference type="NCBI Taxonomy" id="1227455"/>
    <lineage>
        <taxon>Archaea</taxon>
        <taxon>Methanobacteriati</taxon>
        <taxon>Methanobacteriota</taxon>
        <taxon>Stenosarchaea group</taxon>
        <taxon>Halobacteria</taxon>
        <taxon>Halobacteriales</taxon>
        <taxon>Halococcaceae</taxon>
        <taxon>Halococcus</taxon>
    </lineage>
</organism>
<keyword evidence="1" id="KW-0812">Transmembrane</keyword>
<dbReference type="Proteomes" id="UP000011669">
    <property type="component" value="Unassembled WGS sequence"/>
</dbReference>
<gene>
    <name evidence="2" type="ORF">C449_06825</name>
</gene>
<proteinExistence type="predicted"/>
<evidence type="ECO:0000313" key="2">
    <source>
        <dbReference type="EMBL" id="EMA45318.1"/>
    </source>
</evidence>
<accession>M0MIY6</accession>
<evidence type="ECO:0000256" key="1">
    <source>
        <dbReference type="SAM" id="Phobius"/>
    </source>
</evidence>
<evidence type="ECO:0000313" key="3">
    <source>
        <dbReference type="Proteomes" id="UP000011669"/>
    </source>
</evidence>
<keyword evidence="3" id="KW-1185">Reference proteome</keyword>
<dbReference type="PATRIC" id="fig|1227455.4.peg.1390"/>
<keyword evidence="1" id="KW-0472">Membrane</keyword>
<comment type="caution">
    <text evidence="2">The sequence shown here is derived from an EMBL/GenBank/DDBJ whole genome shotgun (WGS) entry which is preliminary data.</text>
</comment>
<dbReference type="STRING" id="1227455.C449_06825"/>
<dbReference type="AlphaFoldDB" id="M0MIY6"/>
<sequence length="95" mass="10251">MGRRLPPTPTPIMTAECTAEGARTNPIDTRLDALVEGVSSWSALFVGVLTVVLANEIAAVLPFGSFYRALALLPITIAVMYVLLVLAVRLERRGR</sequence>
<dbReference type="RefSeq" id="WP_006077223.1">
    <property type="nucleotide sequence ID" value="NZ_AOMD01000018.1"/>
</dbReference>
<reference evidence="2 3" key="1">
    <citation type="journal article" date="2014" name="PLoS Genet.">
        <title>Phylogenetically driven sequencing of extremely halophilic archaea reveals strategies for static and dynamic osmo-response.</title>
        <authorList>
            <person name="Becker E.A."/>
            <person name="Seitzer P.M."/>
            <person name="Tritt A."/>
            <person name="Larsen D."/>
            <person name="Krusor M."/>
            <person name="Yao A.I."/>
            <person name="Wu D."/>
            <person name="Madern D."/>
            <person name="Eisen J.A."/>
            <person name="Darling A.E."/>
            <person name="Facciotti M.T."/>
        </authorList>
    </citation>
    <scope>NUCLEOTIDE SEQUENCE [LARGE SCALE GENOMIC DNA]</scope>
    <source>
        <strain evidence="2 3">DSM 5350</strain>
    </source>
</reference>
<feature type="transmembrane region" description="Helical" evidence="1">
    <location>
        <begin position="33"/>
        <end position="54"/>
    </location>
</feature>
<dbReference type="InParanoid" id="M0MIY6"/>